<proteinExistence type="predicted"/>
<dbReference type="AlphaFoldDB" id="A0A7S1LW77"/>
<name>A0A7S1LW77_NEODS</name>
<protein>
    <submittedName>
        <fullName evidence="1">Uncharacterized protein</fullName>
    </submittedName>
</protein>
<sequence length="205" mass="22410">MASIEPHIQATLQQFDCQLVPCPLGKCRKSVIALAATLAVMRNRRDVLQTAAHTSISPAQLKCLSSQQLFVLCNDLLTLASVESINDMSTSAAVCLATAIEQWVDKLEAAVSVASKRTMSAPLARKLCAFEKEVTELLTPETGRRVVSLSIDRALESALERCLDDATLLGSLECVMEVLEPYWDETTPNVATLLRLARPRQQTPE</sequence>
<reference evidence="1" key="1">
    <citation type="submission" date="2021-01" db="EMBL/GenBank/DDBJ databases">
        <authorList>
            <person name="Corre E."/>
            <person name="Pelletier E."/>
            <person name="Niang G."/>
            <person name="Scheremetjew M."/>
            <person name="Finn R."/>
            <person name="Kale V."/>
            <person name="Holt S."/>
            <person name="Cochrane G."/>
            <person name="Meng A."/>
            <person name="Brown T."/>
            <person name="Cohen L."/>
        </authorList>
    </citation>
    <scope>NUCLEOTIDE SEQUENCE</scope>
    <source>
        <strain evidence="1">CCAP 1951/1</strain>
    </source>
</reference>
<dbReference type="EMBL" id="HBGF01021613">
    <property type="protein sequence ID" value="CAD9115112.1"/>
    <property type="molecule type" value="Transcribed_RNA"/>
</dbReference>
<gene>
    <name evidence="1" type="ORF">NDES1114_LOCUS14260</name>
</gene>
<organism evidence="1">
    <name type="scientific">Neobodo designis</name>
    <name type="common">Flagellated protozoan</name>
    <name type="synonym">Bodo designis</name>
    <dbReference type="NCBI Taxonomy" id="312471"/>
    <lineage>
        <taxon>Eukaryota</taxon>
        <taxon>Discoba</taxon>
        <taxon>Euglenozoa</taxon>
        <taxon>Kinetoplastea</taxon>
        <taxon>Metakinetoplastina</taxon>
        <taxon>Neobodonida</taxon>
        <taxon>Neobodo</taxon>
    </lineage>
</organism>
<evidence type="ECO:0000313" key="1">
    <source>
        <dbReference type="EMBL" id="CAD9115112.1"/>
    </source>
</evidence>
<accession>A0A7S1LW77</accession>